<proteinExistence type="predicted"/>
<dbReference type="OrthoDB" id="10436183at2759"/>
<organism evidence="1 2">
    <name type="scientific">Phanerochaete carnosa (strain HHB-10118-sp)</name>
    <name type="common">White-rot fungus</name>
    <name type="synonym">Peniophora carnosa</name>
    <dbReference type="NCBI Taxonomy" id="650164"/>
    <lineage>
        <taxon>Eukaryota</taxon>
        <taxon>Fungi</taxon>
        <taxon>Dikarya</taxon>
        <taxon>Basidiomycota</taxon>
        <taxon>Agaricomycotina</taxon>
        <taxon>Agaricomycetes</taxon>
        <taxon>Polyporales</taxon>
        <taxon>Phanerochaetaceae</taxon>
        <taxon>Phanerochaete</taxon>
    </lineage>
</organism>
<reference evidence="1 2" key="1">
    <citation type="journal article" date="2012" name="BMC Genomics">
        <title>Comparative genomics of the white-rot fungi, Phanerochaete carnosa and P. chrysosporium, to elucidate the genetic basis of the distinct wood types they colonize.</title>
        <authorList>
            <person name="Suzuki H."/>
            <person name="MacDonald J."/>
            <person name="Syed K."/>
            <person name="Salamov A."/>
            <person name="Hori C."/>
            <person name="Aerts A."/>
            <person name="Henrissat B."/>
            <person name="Wiebenga A."/>
            <person name="vanKuyk P.A."/>
            <person name="Barry K."/>
            <person name="Lindquist E."/>
            <person name="LaButti K."/>
            <person name="Lapidus A."/>
            <person name="Lucas S."/>
            <person name="Coutinho P."/>
            <person name="Gong Y."/>
            <person name="Samejima M."/>
            <person name="Mahadevan R."/>
            <person name="Abou-Zaid M."/>
            <person name="de Vries R.P."/>
            <person name="Igarashi K."/>
            <person name="Yadav J.S."/>
            <person name="Grigoriev I.V."/>
            <person name="Master E.R."/>
        </authorList>
    </citation>
    <scope>NUCLEOTIDE SEQUENCE [LARGE SCALE GENOMIC DNA]</scope>
    <source>
        <strain evidence="1 2">HHB-10118-sp</strain>
    </source>
</reference>
<dbReference type="KEGG" id="pco:PHACADRAFT_135466"/>
<accession>K5WQ90</accession>
<dbReference type="AlphaFoldDB" id="K5WQ90"/>
<name>K5WQ90_PHACS</name>
<sequence length="180" mass="20204">MVRRDGKQVKEECALPVQWDPAYTLLLANLAHQLGLRDVLAFALYICCNQDASNIVQGFTLSDGTHTRLSDDLVAKLINGKAQLAAWSGNYVWTMNAEPMGSSLCVRGLALDGCWADFEFMPESRLSTNKVHPIEAADEWRRHCLEQSLCGHCVRWVEDEHARIIETLLVTVIPECFCLL</sequence>
<dbReference type="Proteomes" id="UP000008370">
    <property type="component" value="Unassembled WGS sequence"/>
</dbReference>
<dbReference type="GeneID" id="18908334"/>
<evidence type="ECO:0000313" key="1">
    <source>
        <dbReference type="EMBL" id="EKM61645.1"/>
    </source>
</evidence>
<keyword evidence="2" id="KW-1185">Reference proteome</keyword>
<dbReference type="HOGENOM" id="CLU_1496748_0_0_1"/>
<evidence type="ECO:0000313" key="2">
    <source>
        <dbReference type="Proteomes" id="UP000008370"/>
    </source>
</evidence>
<dbReference type="EMBL" id="JH930468">
    <property type="protein sequence ID" value="EKM61645.1"/>
    <property type="molecule type" value="Genomic_DNA"/>
</dbReference>
<protein>
    <submittedName>
        <fullName evidence="1">Uncharacterized protein</fullName>
    </submittedName>
</protein>
<gene>
    <name evidence="1" type="ORF">PHACADRAFT_135466</name>
</gene>
<dbReference type="RefSeq" id="XP_007391049.1">
    <property type="nucleotide sequence ID" value="XM_007390987.1"/>
</dbReference>
<dbReference type="InParanoid" id="K5WQ90"/>